<gene>
    <name evidence="17" type="ordered locus">Deba_1629</name>
</gene>
<dbReference type="PANTHER" id="PTHR30333">
    <property type="entry name" value="CYTOCHROME C-TYPE PROTEIN"/>
    <property type="match status" value="1"/>
</dbReference>
<feature type="binding site" description="axial binding residue" evidence="14">
    <location>
        <position position="179"/>
    </location>
    <ligand>
        <name>heme</name>
        <dbReference type="ChEBI" id="CHEBI:30413"/>
        <label>2</label>
    </ligand>
    <ligandPart>
        <name>Fe</name>
        <dbReference type="ChEBI" id="CHEBI:18248"/>
    </ligandPart>
</feature>
<dbReference type="GO" id="GO:0020037">
    <property type="term" value="F:heme binding"/>
    <property type="evidence" value="ECO:0007669"/>
    <property type="project" value="InterPro"/>
</dbReference>
<dbReference type="GO" id="GO:0046872">
    <property type="term" value="F:metal ion binding"/>
    <property type="evidence" value="ECO:0007669"/>
    <property type="project" value="UniProtKB-KW"/>
</dbReference>
<evidence type="ECO:0000256" key="13">
    <source>
        <dbReference type="PIRSR" id="PIRSR000013-1"/>
    </source>
</evidence>
<feature type="binding site" description="axial binding residue" evidence="14">
    <location>
        <position position="174"/>
    </location>
    <ligand>
        <name>heme</name>
        <dbReference type="ChEBI" id="CHEBI:30413"/>
        <label>4</label>
    </ligand>
    <ligandPart>
        <name>Fe</name>
        <dbReference type="ChEBI" id="CHEBI:18248"/>
    </ligandPart>
</feature>
<feature type="binding site" description="covalent" evidence="13">
    <location>
        <position position="170"/>
    </location>
    <ligand>
        <name>heme</name>
        <dbReference type="ChEBI" id="CHEBI:30413"/>
        <label>4</label>
    </ligand>
</feature>
<feature type="binding site" description="covalent" evidence="13">
    <location>
        <position position="83"/>
    </location>
    <ligand>
        <name>heme</name>
        <dbReference type="ChEBI" id="CHEBI:30413"/>
        <label>2</label>
    </ligand>
</feature>
<name>E1QHF4_DESB2</name>
<feature type="binding site" description="axial binding residue" evidence="14">
    <location>
        <position position="87"/>
    </location>
    <ligand>
        <name>heme</name>
        <dbReference type="ChEBI" id="CHEBI:30413"/>
        <label>2</label>
    </ligand>
    <ligandPart>
        <name>Fe</name>
        <dbReference type="ChEBI" id="CHEBI:18248"/>
    </ligandPart>
</feature>
<feature type="binding site" description="axial binding residue" evidence="14">
    <location>
        <position position="108"/>
    </location>
    <ligand>
        <name>heme</name>
        <dbReference type="ChEBI" id="CHEBI:30413"/>
        <label>1</label>
    </ligand>
    <ligandPart>
        <name>Fe</name>
        <dbReference type="ChEBI" id="CHEBI:18248"/>
    </ligandPart>
</feature>
<accession>E1QHF4</accession>
<keyword evidence="7 12" id="KW-0479">Metal-binding</keyword>
<evidence type="ECO:0000313" key="18">
    <source>
        <dbReference type="Proteomes" id="UP000009047"/>
    </source>
</evidence>
<evidence type="ECO:0000256" key="12">
    <source>
        <dbReference type="PIRNR" id="PIRNR000013"/>
    </source>
</evidence>
<dbReference type="eggNOG" id="COG3005">
    <property type="taxonomic scope" value="Bacteria"/>
</dbReference>
<evidence type="ECO:0000256" key="2">
    <source>
        <dbReference type="ARBA" id="ARBA00007395"/>
    </source>
</evidence>
<keyword evidence="18" id="KW-1185">Reference proteome</keyword>
<evidence type="ECO:0000313" key="17">
    <source>
        <dbReference type="EMBL" id="ADK84997.1"/>
    </source>
</evidence>
<evidence type="ECO:0000256" key="14">
    <source>
        <dbReference type="PIRSR" id="PIRSR000013-2"/>
    </source>
</evidence>
<dbReference type="AlphaFoldDB" id="E1QHF4"/>
<evidence type="ECO:0000256" key="4">
    <source>
        <dbReference type="ARBA" id="ARBA00022475"/>
    </source>
</evidence>
<dbReference type="InterPro" id="IPR005126">
    <property type="entry name" value="NapC/NirT_cyt_c_N"/>
</dbReference>
<evidence type="ECO:0000256" key="11">
    <source>
        <dbReference type="ARBA" id="ARBA00023136"/>
    </source>
</evidence>
<dbReference type="Proteomes" id="UP000009047">
    <property type="component" value="Chromosome"/>
</dbReference>
<organism evidence="17 18">
    <name type="scientific">Desulfarculus baarsii (strain ATCC 33931 / DSM 2075 / LMG 7858 / VKM B-1802 / 2st14)</name>
    <dbReference type="NCBI Taxonomy" id="644282"/>
    <lineage>
        <taxon>Bacteria</taxon>
        <taxon>Pseudomonadati</taxon>
        <taxon>Thermodesulfobacteriota</taxon>
        <taxon>Desulfarculia</taxon>
        <taxon>Desulfarculales</taxon>
        <taxon>Desulfarculaceae</taxon>
        <taxon>Desulfarculus</taxon>
    </lineage>
</organism>
<feature type="binding site" description="covalent" evidence="13">
    <location>
        <position position="57"/>
    </location>
    <ligand>
        <name>heme</name>
        <dbReference type="ChEBI" id="CHEBI:30413"/>
        <label>1</label>
    </ligand>
</feature>
<evidence type="ECO:0000256" key="5">
    <source>
        <dbReference type="ARBA" id="ARBA00022617"/>
    </source>
</evidence>
<keyword evidence="4" id="KW-1003">Cell membrane</keyword>
<comment type="PTM">
    <text evidence="12">Binds 4 heme groups per subunit.</text>
</comment>
<reference evidence="17 18" key="1">
    <citation type="journal article" date="2010" name="Stand. Genomic Sci.">
        <title>Complete genome sequence of Desulfarculus baarsii type strain (2st14).</title>
        <authorList>
            <person name="Sun H."/>
            <person name="Spring S."/>
            <person name="Lapidus A."/>
            <person name="Davenport K."/>
            <person name="Del Rio T.G."/>
            <person name="Tice H."/>
            <person name="Nolan M."/>
            <person name="Copeland A."/>
            <person name="Cheng J.F."/>
            <person name="Lucas S."/>
            <person name="Tapia R."/>
            <person name="Goodwin L."/>
            <person name="Pitluck S."/>
            <person name="Ivanova N."/>
            <person name="Pagani I."/>
            <person name="Mavromatis K."/>
            <person name="Ovchinnikova G."/>
            <person name="Pati A."/>
            <person name="Chen A."/>
            <person name="Palaniappan K."/>
            <person name="Hauser L."/>
            <person name="Chang Y.J."/>
            <person name="Jeffries C.D."/>
            <person name="Detter J.C."/>
            <person name="Han C."/>
            <person name="Rohde M."/>
            <person name="Brambilla E."/>
            <person name="Goker M."/>
            <person name="Woyke T."/>
            <person name="Bristow J."/>
            <person name="Eisen J.A."/>
            <person name="Markowitz V."/>
            <person name="Hugenholtz P."/>
            <person name="Kyrpides N.C."/>
            <person name="Klenk H.P."/>
            <person name="Land M."/>
        </authorList>
    </citation>
    <scope>NUCLEOTIDE SEQUENCE [LARGE SCALE GENOMIC DNA]</scope>
    <source>
        <strain evidence="18">ATCC 33931 / DSM 2075 / LMG 7858 / VKM B-1802 / 2st14</strain>
    </source>
</reference>
<keyword evidence="6 15" id="KW-0812">Transmembrane</keyword>
<dbReference type="KEGG" id="dbr:Deba_1629"/>
<keyword evidence="10 12" id="KW-0408">Iron</keyword>
<feature type="transmembrane region" description="Helical" evidence="15">
    <location>
        <begin position="21"/>
        <end position="43"/>
    </location>
</feature>
<protein>
    <recommendedName>
        <fullName evidence="12">Cytochrome c-type protein</fullName>
    </recommendedName>
</protein>
<sequence>MPDQEAAPAEQNKKRWRGRTLTVGLLVALGVVLGFPLFSLTYYTMARTSTPQFCASCHEIQPAYFDWQTSSHVVNDKGFVADCMDCHLPAPHDTINFFYVKTAHGIRDVLLHFVGGPYDRQAMRQQAWATIENDQCLKCHRNLLYMPYQRGAMLAHRAVIYPRPGYEKRCTDCHRNFVHRPRGLYAYDQKM</sequence>
<dbReference type="InterPro" id="IPR024717">
    <property type="entry name" value="NapC/NirT/NrfH"/>
</dbReference>
<keyword evidence="11 15" id="KW-0472">Membrane</keyword>
<dbReference type="InterPro" id="IPR051174">
    <property type="entry name" value="Cytochrome_c-type_ET"/>
</dbReference>
<feature type="binding site" description="axial binding residue" evidence="14">
    <location>
        <position position="140"/>
    </location>
    <ligand>
        <name>heme</name>
        <dbReference type="ChEBI" id="CHEBI:30413"/>
        <label>3</label>
    </ligand>
    <ligandPart>
        <name>Fe</name>
        <dbReference type="ChEBI" id="CHEBI:18248"/>
    </ligandPart>
</feature>
<dbReference type="PIRSF" id="PIRSF000013">
    <property type="entry name" value="4_hem_cytochrm_NapC"/>
    <property type="match status" value="1"/>
</dbReference>
<proteinExistence type="inferred from homology"/>
<dbReference type="RefSeq" id="WP_013258450.1">
    <property type="nucleotide sequence ID" value="NC_014365.1"/>
</dbReference>
<evidence type="ECO:0000256" key="9">
    <source>
        <dbReference type="ARBA" id="ARBA00022989"/>
    </source>
</evidence>
<dbReference type="PANTHER" id="PTHR30333:SF1">
    <property type="entry name" value="CYTOCHROME C-TYPE PROTEIN NAPC"/>
    <property type="match status" value="1"/>
</dbReference>
<dbReference type="GO" id="GO:0005886">
    <property type="term" value="C:plasma membrane"/>
    <property type="evidence" value="ECO:0007669"/>
    <property type="project" value="UniProtKB-SubCell"/>
</dbReference>
<feature type="binding site" evidence="13">
    <location>
        <position position="101"/>
    </location>
    <ligand>
        <name>a menaquinol</name>
        <dbReference type="ChEBI" id="CHEBI:18151"/>
    </ligand>
</feature>
<keyword evidence="5 12" id="KW-0349">Heme</keyword>
<keyword evidence="9 15" id="KW-1133">Transmembrane helix</keyword>
<feature type="binding site" description="covalent" evidence="13">
    <location>
        <position position="136"/>
    </location>
    <ligand>
        <name>heme</name>
        <dbReference type="ChEBI" id="CHEBI:30413"/>
        <label>4</label>
    </ligand>
</feature>
<dbReference type="InterPro" id="IPR036280">
    <property type="entry name" value="Multihaem_cyt_sf"/>
</dbReference>
<keyword evidence="3 12" id="KW-0813">Transport</keyword>
<dbReference type="GO" id="GO:0019333">
    <property type="term" value="P:denitrification pathway"/>
    <property type="evidence" value="ECO:0007669"/>
    <property type="project" value="InterPro"/>
</dbReference>
<evidence type="ECO:0000256" key="3">
    <source>
        <dbReference type="ARBA" id="ARBA00022448"/>
    </source>
</evidence>
<feature type="binding site" description="covalent" evidence="13">
    <location>
        <position position="139"/>
    </location>
    <ligand>
        <name>heme</name>
        <dbReference type="ChEBI" id="CHEBI:30413"/>
        <label>4</label>
    </ligand>
</feature>
<evidence type="ECO:0000256" key="7">
    <source>
        <dbReference type="ARBA" id="ARBA00022723"/>
    </source>
</evidence>
<feature type="binding site" evidence="13">
    <location>
        <position position="108"/>
    </location>
    <ligand>
        <name>a menaquinol</name>
        <dbReference type="ChEBI" id="CHEBI:18151"/>
    </ligand>
</feature>
<feature type="binding site" description="covalent" evidence="13">
    <location>
        <position position="173"/>
    </location>
    <ligand>
        <name>heme</name>
        <dbReference type="ChEBI" id="CHEBI:30413"/>
        <label>4</label>
    </ligand>
</feature>
<dbReference type="InterPro" id="IPR038266">
    <property type="entry name" value="NapC/NirT_cytc_sf"/>
</dbReference>
<evidence type="ECO:0000256" key="10">
    <source>
        <dbReference type="ARBA" id="ARBA00023004"/>
    </source>
</evidence>
<comment type="subcellular location">
    <subcellularLocation>
        <location evidence="1">Cell membrane</location>
        <topology evidence="1">Single-pass membrane protein</topology>
    </subcellularLocation>
</comment>
<dbReference type="EMBL" id="CP002085">
    <property type="protein sequence ID" value="ADK84997.1"/>
    <property type="molecule type" value="Genomic_DNA"/>
</dbReference>
<evidence type="ECO:0000259" key="16">
    <source>
        <dbReference type="Pfam" id="PF03264"/>
    </source>
</evidence>
<feature type="domain" description="NapC/NirT cytochrome c N-terminal" evidence="16">
    <location>
        <begin position="20"/>
        <end position="180"/>
    </location>
</feature>
<dbReference type="GO" id="GO:0009061">
    <property type="term" value="P:anaerobic respiration"/>
    <property type="evidence" value="ECO:0007669"/>
    <property type="project" value="TreeGrafter"/>
</dbReference>
<comment type="similarity">
    <text evidence="2">Belongs to the NapC/NirT/NrfH family.</text>
</comment>
<keyword evidence="8 12" id="KW-0249">Electron transport</keyword>
<evidence type="ECO:0000256" key="8">
    <source>
        <dbReference type="ARBA" id="ARBA00022982"/>
    </source>
</evidence>
<dbReference type="OrthoDB" id="9782159at2"/>
<evidence type="ECO:0000256" key="1">
    <source>
        <dbReference type="ARBA" id="ARBA00004162"/>
    </source>
</evidence>
<dbReference type="Pfam" id="PF03264">
    <property type="entry name" value="Cytochrom_NNT"/>
    <property type="match status" value="1"/>
</dbReference>
<comment type="cofactor">
    <cofactor evidence="13">
        <name>heme</name>
        <dbReference type="ChEBI" id="CHEBI:30413"/>
    </cofactor>
    <text evidence="13">Binds 4 heme groups per subunit.</text>
</comment>
<dbReference type="Gene3D" id="1.10.3820.10">
    <property type="entry name" value="Di-heme elbow motif domain"/>
    <property type="match status" value="1"/>
</dbReference>
<dbReference type="SUPFAM" id="SSF48695">
    <property type="entry name" value="Multiheme cytochromes"/>
    <property type="match status" value="1"/>
</dbReference>
<evidence type="ECO:0000256" key="6">
    <source>
        <dbReference type="ARBA" id="ARBA00022692"/>
    </source>
</evidence>
<dbReference type="HOGENOM" id="CLU_096753_1_0_7"/>
<feature type="binding site" description="covalent" evidence="13">
    <location>
        <position position="86"/>
    </location>
    <ligand>
        <name>heme</name>
        <dbReference type="ChEBI" id="CHEBI:30413"/>
        <label>2</label>
    </ligand>
</feature>
<evidence type="ECO:0000256" key="15">
    <source>
        <dbReference type="SAM" id="Phobius"/>
    </source>
</evidence>
<feature type="binding site" description="covalent" evidence="13">
    <location>
        <position position="54"/>
    </location>
    <ligand>
        <name>heme</name>
        <dbReference type="ChEBI" id="CHEBI:30413"/>
        <label>1</label>
    </ligand>
</feature>
<dbReference type="STRING" id="644282.Deba_1629"/>
<dbReference type="GO" id="GO:0009055">
    <property type="term" value="F:electron transfer activity"/>
    <property type="evidence" value="ECO:0007669"/>
    <property type="project" value="TreeGrafter"/>
</dbReference>